<evidence type="ECO:0000313" key="1">
    <source>
        <dbReference type="EMBL" id="MFD1392563.1"/>
    </source>
</evidence>
<evidence type="ECO:0000313" key="2">
    <source>
        <dbReference type="Proteomes" id="UP001597249"/>
    </source>
</evidence>
<dbReference type="RefSeq" id="WP_125584290.1">
    <property type="nucleotide sequence ID" value="NZ_JBHTMO010000006.1"/>
</dbReference>
<dbReference type="PANTHER" id="PTHR36849">
    <property type="entry name" value="CYTOPLASMIC PROTEIN-RELATED"/>
    <property type="match status" value="1"/>
</dbReference>
<name>A0ABW4B8B4_9LACO</name>
<dbReference type="EMBL" id="JBHTMO010000006">
    <property type="protein sequence ID" value="MFD1392563.1"/>
    <property type="molecule type" value="Genomic_DNA"/>
</dbReference>
<dbReference type="Pfam" id="PF22752">
    <property type="entry name" value="DUF488-N3i"/>
    <property type="match status" value="1"/>
</dbReference>
<dbReference type="InterPro" id="IPR052552">
    <property type="entry name" value="YeaO-like"/>
</dbReference>
<dbReference type="PANTHER" id="PTHR36849:SF1">
    <property type="entry name" value="CYTOPLASMIC PROTEIN"/>
    <property type="match status" value="1"/>
</dbReference>
<reference evidence="2" key="1">
    <citation type="journal article" date="2019" name="Int. J. Syst. Evol. Microbiol.">
        <title>The Global Catalogue of Microorganisms (GCM) 10K type strain sequencing project: providing services to taxonomists for standard genome sequencing and annotation.</title>
        <authorList>
            <consortium name="The Broad Institute Genomics Platform"/>
            <consortium name="The Broad Institute Genome Sequencing Center for Infectious Disease"/>
            <person name="Wu L."/>
            <person name="Ma J."/>
        </authorList>
    </citation>
    <scope>NUCLEOTIDE SEQUENCE [LARGE SCALE GENOMIC DNA]</scope>
    <source>
        <strain evidence="2">CCM 8911</strain>
    </source>
</reference>
<accession>A0ABW4B8B4</accession>
<keyword evidence="2" id="KW-1185">Reference proteome</keyword>
<organism evidence="1 2">
    <name type="scientific">Lacticaseibacillus jixianensis</name>
    <dbReference type="NCBI Taxonomy" id="2486012"/>
    <lineage>
        <taxon>Bacteria</taxon>
        <taxon>Bacillati</taxon>
        <taxon>Bacillota</taxon>
        <taxon>Bacilli</taxon>
        <taxon>Lactobacillales</taxon>
        <taxon>Lactobacillaceae</taxon>
        <taxon>Lacticaseibacillus</taxon>
    </lineage>
</organism>
<sequence length="118" mass="13453">MEFIPVRIYAHDQPAGYRLLVDRVWPRGISKVNARLDDWAKEIAPTTELRKWYGHDPEKAAEFNRRYLAELEANPATPAFLAKVRALKTARVLLLFGAKDEDDNNATVLSGYLKEKIG</sequence>
<comment type="caution">
    <text evidence="1">The sequence shown here is derived from an EMBL/GenBank/DDBJ whole genome shotgun (WGS) entry which is preliminary data.</text>
</comment>
<protein>
    <submittedName>
        <fullName evidence="1">DUF488 domain-containing protein</fullName>
    </submittedName>
</protein>
<dbReference type="Proteomes" id="UP001597249">
    <property type="component" value="Unassembled WGS sequence"/>
</dbReference>
<proteinExistence type="predicted"/>
<gene>
    <name evidence="1" type="ORF">ACFQ3L_03040</name>
</gene>